<keyword evidence="2" id="KW-1185">Reference proteome</keyword>
<dbReference type="Proteomes" id="UP000187209">
    <property type="component" value="Unassembled WGS sequence"/>
</dbReference>
<evidence type="ECO:0000313" key="1">
    <source>
        <dbReference type="EMBL" id="OMJ89819.1"/>
    </source>
</evidence>
<evidence type="ECO:0000313" key="2">
    <source>
        <dbReference type="Proteomes" id="UP000187209"/>
    </source>
</evidence>
<comment type="caution">
    <text evidence="1">The sequence shown here is derived from an EMBL/GenBank/DDBJ whole genome shotgun (WGS) entry which is preliminary data.</text>
</comment>
<accession>A0A1R2CLC6</accession>
<dbReference type="AlphaFoldDB" id="A0A1R2CLC6"/>
<name>A0A1R2CLC6_9CILI</name>
<organism evidence="1 2">
    <name type="scientific">Stentor coeruleus</name>
    <dbReference type="NCBI Taxonomy" id="5963"/>
    <lineage>
        <taxon>Eukaryota</taxon>
        <taxon>Sar</taxon>
        <taxon>Alveolata</taxon>
        <taxon>Ciliophora</taxon>
        <taxon>Postciliodesmatophora</taxon>
        <taxon>Heterotrichea</taxon>
        <taxon>Heterotrichida</taxon>
        <taxon>Stentoridae</taxon>
        <taxon>Stentor</taxon>
    </lineage>
</organism>
<proteinExistence type="predicted"/>
<dbReference type="EMBL" id="MPUH01000116">
    <property type="protein sequence ID" value="OMJ89819.1"/>
    <property type="molecule type" value="Genomic_DNA"/>
</dbReference>
<protein>
    <submittedName>
        <fullName evidence="1">Uncharacterized protein</fullName>
    </submittedName>
</protein>
<sequence length="188" mass="21734">MKDSDNILVVIEKCPGANVSEAAEGMYVLPKNTNCVRISDLVFSLVKTPILLYMSGQDVTHNYTPIEMYEGMKENDCLYFLYSERYDRIKESIMIEDHIKEKDIDVLPGPLRLKLIPKKPNQGNKHKIKVWEECTIHQLELIMQRIVGKDINLYYNNEKLDGNAQLSTLKEKRSIDGVIHIDYCVINE</sequence>
<gene>
    <name evidence="1" type="ORF">SteCoe_7898</name>
</gene>
<reference evidence="1 2" key="1">
    <citation type="submission" date="2016-11" db="EMBL/GenBank/DDBJ databases">
        <title>The macronuclear genome of Stentor coeruleus: a giant cell with tiny introns.</title>
        <authorList>
            <person name="Slabodnick M."/>
            <person name="Ruby J.G."/>
            <person name="Reiff S.B."/>
            <person name="Swart E.C."/>
            <person name="Gosai S."/>
            <person name="Prabakaran S."/>
            <person name="Witkowska E."/>
            <person name="Larue G.E."/>
            <person name="Fisher S."/>
            <person name="Freeman R.M."/>
            <person name="Gunawardena J."/>
            <person name="Chu W."/>
            <person name="Stover N.A."/>
            <person name="Gregory B.D."/>
            <person name="Nowacki M."/>
            <person name="Derisi J."/>
            <person name="Roy S.W."/>
            <person name="Marshall W.F."/>
            <person name="Sood P."/>
        </authorList>
    </citation>
    <scope>NUCLEOTIDE SEQUENCE [LARGE SCALE GENOMIC DNA]</scope>
    <source>
        <strain evidence="1">WM001</strain>
    </source>
</reference>